<evidence type="ECO:0000256" key="8">
    <source>
        <dbReference type="ARBA" id="ARBA00023136"/>
    </source>
</evidence>
<dbReference type="GO" id="GO:0006890">
    <property type="term" value="P:retrograde vesicle-mediated transport, Golgi to endoplasmic reticulum"/>
    <property type="evidence" value="ECO:0007669"/>
    <property type="project" value="InterPro"/>
</dbReference>
<accession>B6ABH0</accession>
<dbReference type="AlphaFoldDB" id="B6ABH0"/>
<dbReference type="GO" id="GO:0005789">
    <property type="term" value="C:endoplasmic reticulum membrane"/>
    <property type="evidence" value="ECO:0007669"/>
    <property type="project" value="UniProtKB-SubCell"/>
</dbReference>
<keyword evidence="8 11" id="KW-0472">Membrane</keyword>
<dbReference type="PANTHER" id="PTHR12825:SF0">
    <property type="entry name" value="VESICLE TRANSPORT PROTEIN SEC20"/>
    <property type="match status" value="1"/>
</dbReference>
<evidence type="ECO:0000256" key="4">
    <source>
        <dbReference type="ARBA" id="ARBA00022824"/>
    </source>
</evidence>
<evidence type="ECO:0000313" key="14">
    <source>
        <dbReference type="Proteomes" id="UP000001460"/>
    </source>
</evidence>
<comment type="similarity">
    <text evidence="9">Belongs to the SEC20 family.</text>
</comment>
<evidence type="ECO:0000256" key="6">
    <source>
        <dbReference type="ARBA" id="ARBA00022989"/>
    </source>
</evidence>
<dbReference type="Pfam" id="PF03908">
    <property type="entry name" value="Sec20"/>
    <property type="match status" value="1"/>
</dbReference>
<dbReference type="GeneID" id="6994761"/>
<dbReference type="Proteomes" id="UP000001460">
    <property type="component" value="Unassembled WGS sequence"/>
</dbReference>
<dbReference type="VEuPathDB" id="CryptoDB:CMU_027310"/>
<dbReference type="eggNOG" id="ENOG502SFHD">
    <property type="taxonomic scope" value="Eukaryota"/>
</dbReference>
<sequence>MNHKEDEIKLKSELELTKQRMRQEIERLNHSEQVMSESNNALQSTNLIYSIYNNKMNLNMSKFHKIRKSSEQDTYLLWFSFFFLLFVCCFIILRRLGFIRYLIFKPIIIIMKLFKDNEFNIKEEL</sequence>
<reference evidence="13" key="1">
    <citation type="submission" date="2008-06" db="EMBL/GenBank/DDBJ databases">
        <authorList>
            <person name="Lorenzi H."/>
            <person name="Inman J."/>
            <person name="Miller J."/>
            <person name="Schobel S."/>
            <person name="Amedeo P."/>
            <person name="Caler E.V."/>
            <person name="da Silva J."/>
        </authorList>
    </citation>
    <scope>NUCLEOTIDE SEQUENCE [LARGE SCALE GENOMIC DNA]</scope>
    <source>
        <strain evidence="13">RN66</strain>
    </source>
</reference>
<feature type="domain" description="Sec20 C-terminal" evidence="12">
    <location>
        <begin position="12"/>
        <end position="96"/>
    </location>
</feature>
<dbReference type="OMA" id="MNHKEDE"/>
<feature type="transmembrane region" description="Helical" evidence="11">
    <location>
        <begin position="75"/>
        <end position="93"/>
    </location>
</feature>
<dbReference type="PANTHER" id="PTHR12825">
    <property type="entry name" value="BNIP1-RELATED"/>
    <property type="match status" value="1"/>
</dbReference>
<evidence type="ECO:0000259" key="12">
    <source>
        <dbReference type="Pfam" id="PF03908"/>
    </source>
</evidence>
<dbReference type="EMBL" id="DS989727">
    <property type="protein sequence ID" value="EEA05722.1"/>
    <property type="molecule type" value="Genomic_DNA"/>
</dbReference>
<feature type="coiled-coil region" evidence="10">
    <location>
        <begin position="4"/>
        <end position="31"/>
    </location>
</feature>
<proteinExistence type="inferred from homology"/>
<evidence type="ECO:0000256" key="5">
    <source>
        <dbReference type="ARBA" id="ARBA00022892"/>
    </source>
</evidence>
<name>B6ABH0_CRYMR</name>
<dbReference type="RefSeq" id="XP_002140071.1">
    <property type="nucleotide sequence ID" value="XM_002140035.1"/>
</dbReference>
<comment type="subcellular location">
    <subcellularLocation>
        <location evidence="1">Endoplasmic reticulum membrane</location>
        <topology evidence="1">Single-pass type IV membrane protein</topology>
    </subcellularLocation>
</comment>
<evidence type="ECO:0000256" key="11">
    <source>
        <dbReference type="SAM" id="Phobius"/>
    </source>
</evidence>
<dbReference type="GO" id="GO:0031201">
    <property type="term" value="C:SNARE complex"/>
    <property type="evidence" value="ECO:0007669"/>
    <property type="project" value="TreeGrafter"/>
</dbReference>
<keyword evidence="2" id="KW-0813">Transport</keyword>
<dbReference type="InterPro" id="IPR056173">
    <property type="entry name" value="Sec20_C"/>
</dbReference>
<dbReference type="GO" id="GO:0005484">
    <property type="term" value="F:SNAP receptor activity"/>
    <property type="evidence" value="ECO:0007669"/>
    <property type="project" value="InterPro"/>
</dbReference>
<evidence type="ECO:0000256" key="9">
    <source>
        <dbReference type="ARBA" id="ARBA00037934"/>
    </source>
</evidence>
<keyword evidence="14" id="KW-1185">Reference proteome</keyword>
<evidence type="ECO:0000256" key="10">
    <source>
        <dbReference type="SAM" id="Coils"/>
    </source>
</evidence>
<evidence type="ECO:0000256" key="2">
    <source>
        <dbReference type="ARBA" id="ARBA00022448"/>
    </source>
</evidence>
<organism evidence="13 14">
    <name type="scientific">Cryptosporidium muris (strain RN66)</name>
    <dbReference type="NCBI Taxonomy" id="441375"/>
    <lineage>
        <taxon>Eukaryota</taxon>
        <taxon>Sar</taxon>
        <taxon>Alveolata</taxon>
        <taxon>Apicomplexa</taxon>
        <taxon>Conoidasida</taxon>
        <taxon>Coccidia</taxon>
        <taxon>Eucoccidiorida</taxon>
        <taxon>Eimeriorina</taxon>
        <taxon>Cryptosporidiidae</taxon>
        <taxon>Cryptosporidium</taxon>
    </lineage>
</organism>
<keyword evidence="7 10" id="KW-0175">Coiled coil</keyword>
<protein>
    <recommendedName>
        <fullName evidence="12">Sec20 C-terminal domain-containing protein</fullName>
    </recommendedName>
</protein>
<gene>
    <name evidence="13" type="ORF">CMU_027310</name>
</gene>
<evidence type="ECO:0000256" key="7">
    <source>
        <dbReference type="ARBA" id="ARBA00023054"/>
    </source>
</evidence>
<evidence type="ECO:0000256" key="1">
    <source>
        <dbReference type="ARBA" id="ARBA00004163"/>
    </source>
</evidence>
<evidence type="ECO:0000256" key="3">
    <source>
        <dbReference type="ARBA" id="ARBA00022692"/>
    </source>
</evidence>
<keyword evidence="5" id="KW-0931">ER-Golgi transport</keyword>
<keyword evidence="3 11" id="KW-0812">Transmembrane</keyword>
<keyword evidence="6 11" id="KW-1133">Transmembrane helix</keyword>
<dbReference type="InterPro" id="IPR005606">
    <property type="entry name" value="Sec20"/>
</dbReference>
<evidence type="ECO:0000313" key="13">
    <source>
        <dbReference type="EMBL" id="EEA05722.1"/>
    </source>
</evidence>
<dbReference type="OrthoDB" id="10353068at2759"/>
<keyword evidence="4" id="KW-0256">Endoplasmic reticulum</keyword>
<dbReference type="STRING" id="441375.B6ABH0"/>